<dbReference type="PANTHER" id="PTHR32071">
    <property type="entry name" value="TRANSCRIPTIONAL REGULATORY PROTEIN"/>
    <property type="match status" value="1"/>
</dbReference>
<evidence type="ECO:0000256" key="1">
    <source>
        <dbReference type="ARBA" id="ARBA00022741"/>
    </source>
</evidence>
<dbReference type="InterPro" id="IPR002197">
    <property type="entry name" value="HTH_Fis"/>
</dbReference>
<dbReference type="FunFam" id="3.40.50.300:FF:000006">
    <property type="entry name" value="DNA-binding transcriptional regulator NtrC"/>
    <property type="match status" value="1"/>
</dbReference>
<dbReference type="Pfam" id="PF13185">
    <property type="entry name" value="GAF_2"/>
    <property type="match status" value="1"/>
</dbReference>
<evidence type="ECO:0000256" key="4">
    <source>
        <dbReference type="ARBA" id="ARBA00023125"/>
    </source>
</evidence>
<dbReference type="Proteomes" id="UP000252081">
    <property type="component" value="Unassembled WGS sequence"/>
</dbReference>
<dbReference type="GO" id="GO:0043565">
    <property type="term" value="F:sequence-specific DNA binding"/>
    <property type="evidence" value="ECO:0007669"/>
    <property type="project" value="InterPro"/>
</dbReference>
<dbReference type="Gene3D" id="3.40.50.300">
    <property type="entry name" value="P-loop containing nucleotide triphosphate hydrolases"/>
    <property type="match status" value="1"/>
</dbReference>
<keyword evidence="4" id="KW-0238">DNA-binding</keyword>
<dbReference type="SMART" id="SM00382">
    <property type="entry name" value="AAA"/>
    <property type="match status" value="1"/>
</dbReference>
<dbReference type="Pfam" id="PF25601">
    <property type="entry name" value="AAA_lid_14"/>
    <property type="match status" value="1"/>
</dbReference>
<dbReference type="PROSITE" id="PS00676">
    <property type="entry name" value="SIGMA54_INTERACT_2"/>
    <property type="match status" value="1"/>
</dbReference>
<dbReference type="EMBL" id="QNQU01000010">
    <property type="protein sequence ID" value="RBQ06847.1"/>
    <property type="molecule type" value="Genomic_DNA"/>
</dbReference>
<dbReference type="InterPro" id="IPR029016">
    <property type="entry name" value="GAF-like_dom_sf"/>
</dbReference>
<dbReference type="InterPro" id="IPR009057">
    <property type="entry name" value="Homeodomain-like_sf"/>
</dbReference>
<keyword evidence="5" id="KW-0804">Transcription</keyword>
<dbReference type="PANTHER" id="PTHR32071:SF57">
    <property type="entry name" value="C4-DICARBOXYLATE TRANSPORT TRANSCRIPTIONAL REGULATORY PROTEIN DCTD"/>
    <property type="match status" value="1"/>
</dbReference>
<keyword evidence="1" id="KW-0547">Nucleotide-binding</keyword>
<dbReference type="InterPro" id="IPR027417">
    <property type="entry name" value="P-loop_NTPase"/>
</dbReference>
<dbReference type="InterPro" id="IPR025943">
    <property type="entry name" value="Sigma_54_int_dom_ATP-bd_2"/>
</dbReference>
<comment type="caution">
    <text evidence="7">The sequence shown here is derived from an EMBL/GenBank/DDBJ whole genome shotgun (WGS) entry which is preliminary data.</text>
</comment>
<keyword evidence="8" id="KW-1185">Reference proteome</keyword>
<dbReference type="PROSITE" id="PS00675">
    <property type="entry name" value="SIGMA54_INTERACT_1"/>
    <property type="match status" value="1"/>
</dbReference>
<dbReference type="Gene3D" id="1.10.10.60">
    <property type="entry name" value="Homeodomain-like"/>
    <property type="match status" value="1"/>
</dbReference>
<feature type="domain" description="Sigma-54 factor interaction" evidence="6">
    <location>
        <begin position="249"/>
        <end position="478"/>
    </location>
</feature>
<dbReference type="SUPFAM" id="SSF46689">
    <property type="entry name" value="Homeodomain-like"/>
    <property type="match status" value="1"/>
</dbReference>
<dbReference type="PROSITE" id="PS50045">
    <property type="entry name" value="SIGMA54_INTERACT_4"/>
    <property type="match status" value="1"/>
</dbReference>
<protein>
    <submittedName>
        <fullName evidence="7">Fis family transcriptional regulator</fullName>
    </submittedName>
</protein>
<dbReference type="InterPro" id="IPR003018">
    <property type="entry name" value="GAF"/>
</dbReference>
<dbReference type="GO" id="GO:0005524">
    <property type="term" value="F:ATP binding"/>
    <property type="evidence" value="ECO:0007669"/>
    <property type="project" value="UniProtKB-KW"/>
</dbReference>
<gene>
    <name evidence="7" type="ORF">DRW42_13460</name>
</gene>
<dbReference type="InterPro" id="IPR058031">
    <property type="entry name" value="AAA_lid_NorR"/>
</dbReference>
<evidence type="ECO:0000256" key="5">
    <source>
        <dbReference type="ARBA" id="ARBA00023163"/>
    </source>
</evidence>
<dbReference type="InterPro" id="IPR025662">
    <property type="entry name" value="Sigma_54_int_dom_ATP-bd_1"/>
</dbReference>
<sequence>MLPNADLKKFALVLFADETGTFDDRVVEIIERISSPLSGIVRNISSNENIQKKEKEKAFLLDFAEDIAAVRKKDDLEASISSVLDRMLGIRLSMIRVIDDAGELLEPYMYDERMFGNGNEEFKKQASQKIPVSEVLSARVLQQKEPVIFNIVEEEAKGNNSPYIKFWKNAGFSNAFGAALRVGNKNFGTLWLMIDDINMTLLKGLCAQISIAISNILANEKIWNYKQKLEIENTHLHEQIRGLYNFSEIIGEGAAMQNVYHMMSAVSDSATTVLIHGETGTGKELIARAVHNASPRNKKIMIKINCAALPPHLIESELFGHEKGAFTGAYEKRIGKFELAHGGTLFLDEIGELPLELQVKMLRVLQEREFERIGGKETLKVDVRIIAATNRNLAVEVGAGKFRSDLFYRLNVFPITLPPLRDRREDVEPLTRFFITRYSKKTGIGVNSISPKALSDLENYSWPGNIRELEHLIERSILLSSSSTIQSVHLPKVIPEDAIGHEVYMGQTLEEIERFHIIEMLKSCKGKISGPTGAAEVLGIPPSTLHSKMKKLGITRADYFPV</sequence>
<reference evidence="7 8" key="1">
    <citation type="submission" date="2018-07" db="EMBL/GenBank/DDBJ databases">
        <title>A draft genome of a endophytic bacteria, a new species of Pedobacter.</title>
        <authorList>
            <person name="Zhang Z.D."/>
            <person name="Chen Z.J."/>
        </authorList>
    </citation>
    <scope>NUCLEOTIDE SEQUENCE [LARGE SCALE GENOMIC DNA]</scope>
    <source>
        <strain evidence="7 8">RS10</strain>
    </source>
</reference>
<dbReference type="Gene3D" id="3.30.450.40">
    <property type="match status" value="1"/>
</dbReference>
<dbReference type="CDD" id="cd00009">
    <property type="entry name" value="AAA"/>
    <property type="match status" value="1"/>
</dbReference>
<evidence type="ECO:0000256" key="3">
    <source>
        <dbReference type="ARBA" id="ARBA00023015"/>
    </source>
</evidence>
<dbReference type="Pfam" id="PF00158">
    <property type="entry name" value="Sigma54_activat"/>
    <property type="match status" value="1"/>
</dbReference>
<dbReference type="SUPFAM" id="SSF52540">
    <property type="entry name" value="P-loop containing nucleoside triphosphate hydrolases"/>
    <property type="match status" value="1"/>
</dbReference>
<dbReference type="SUPFAM" id="SSF55781">
    <property type="entry name" value="GAF domain-like"/>
    <property type="match status" value="1"/>
</dbReference>
<dbReference type="Pfam" id="PF02954">
    <property type="entry name" value="HTH_8"/>
    <property type="match status" value="1"/>
</dbReference>
<evidence type="ECO:0000313" key="7">
    <source>
        <dbReference type="EMBL" id="RBQ06847.1"/>
    </source>
</evidence>
<dbReference type="InterPro" id="IPR025944">
    <property type="entry name" value="Sigma_54_int_dom_CS"/>
</dbReference>
<name>A0A366KYY8_9SPHI</name>
<organism evidence="7 8">
    <name type="scientific">Pedobacter miscanthi</name>
    <dbReference type="NCBI Taxonomy" id="2259170"/>
    <lineage>
        <taxon>Bacteria</taxon>
        <taxon>Pseudomonadati</taxon>
        <taxon>Bacteroidota</taxon>
        <taxon>Sphingobacteriia</taxon>
        <taxon>Sphingobacteriales</taxon>
        <taxon>Sphingobacteriaceae</taxon>
        <taxon>Pedobacter</taxon>
    </lineage>
</organism>
<keyword evidence="3" id="KW-0805">Transcription regulation</keyword>
<dbReference type="AlphaFoldDB" id="A0A366KYY8"/>
<evidence type="ECO:0000259" key="6">
    <source>
        <dbReference type="PROSITE" id="PS50045"/>
    </source>
</evidence>
<dbReference type="OrthoDB" id="9767722at2"/>
<dbReference type="InterPro" id="IPR002078">
    <property type="entry name" value="Sigma_54_int"/>
</dbReference>
<keyword evidence="2" id="KW-0067">ATP-binding</keyword>
<evidence type="ECO:0000256" key="2">
    <source>
        <dbReference type="ARBA" id="ARBA00022840"/>
    </source>
</evidence>
<accession>A0A366KYY8</accession>
<proteinExistence type="predicted"/>
<dbReference type="Gene3D" id="1.10.8.60">
    <property type="match status" value="1"/>
</dbReference>
<evidence type="ECO:0000313" key="8">
    <source>
        <dbReference type="Proteomes" id="UP000252081"/>
    </source>
</evidence>
<dbReference type="InterPro" id="IPR003593">
    <property type="entry name" value="AAA+_ATPase"/>
</dbReference>
<dbReference type="GO" id="GO:0006355">
    <property type="term" value="P:regulation of DNA-templated transcription"/>
    <property type="evidence" value="ECO:0007669"/>
    <property type="project" value="InterPro"/>
</dbReference>
<dbReference type="PROSITE" id="PS00688">
    <property type="entry name" value="SIGMA54_INTERACT_3"/>
    <property type="match status" value="1"/>
</dbReference>